<gene>
    <name evidence="2" type="ORF">ABII15_20810</name>
</gene>
<name>A0AAU8IVK1_9ACTN</name>
<dbReference type="EMBL" id="CP159534">
    <property type="protein sequence ID" value="XCJ72250.1"/>
    <property type="molecule type" value="Genomic_DNA"/>
</dbReference>
<dbReference type="RefSeq" id="WP_353943824.1">
    <property type="nucleotide sequence ID" value="NZ_CP159534.1"/>
</dbReference>
<sequence length="252" mass="27659">MSDQSPQPEEASQPRRRRRWPAVTVACAVVLAVAGGAGFTVLKVNDADRTVRTKVWGSPEQDKQRAAGSADEDLMKRLLPMPDDYGPGPDIDEFGNEKVITGKEATARFKKSADNLPSRQRDARHRSIDKLKLKGLAVRSYSAESSDLVIETQLAEIQNRQAGRNIKAFQSEFLRALGVFTKGPKIKGHRNADCFRAPRDKETKLDLLICSAYQDDLLVSVTAYGPTSIDSGAVADLLAQQLDHISSRGELV</sequence>
<keyword evidence="1" id="KW-0472">Membrane</keyword>
<accession>A0AAU8IVK1</accession>
<keyword evidence="1" id="KW-1133">Transmembrane helix</keyword>
<protein>
    <recommendedName>
        <fullName evidence="3">Secreted protein</fullName>
    </recommendedName>
</protein>
<keyword evidence="1" id="KW-0812">Transmembrane</keyword>
<proteinExistence type="predicted"/>
<dbReference type="AlphaFoldDB" id="A0AAU8IVK1"/>
<dbReference type="KEGG" id="stac:ABII15_20810"/>
<evidence type="ECO:0000313" key="2">
    <source>
        <dbReference type="EMBL" id="XCJ72250.1"/>
    </source>
</evidence>
<evidence type="ECO:0000256" key="1">
    <source>
        <dbReference type="SAM" id="Phobius"/>
    </source>
</evidence>
<reference evidence="2" key="1">
    <citation type="submission" date="2024-06" db="EMBL/GenBank/DDBJ databases">
        <title>Streptomyces sp. strain HUAS MG91 genome sequences.</title>
        <authorList>
            <person name="Mo P."/>
        </authorList>
    </citation>
    <scope>NUCLEOTIDE SEQUENCE</scope>
    <source>
        <strain evidence="2">HUAS MG91</strain>
    </source>
</reference>
<evidence type="ECO:0008006" key="3">
    <source>
        <dbReference type="Google" id="ProtNLM"/>
    </source>
</evidence>
<feature type="transmembrane region" description="Helical" evidence="1">
    <location>
        <begin position="20"/>
        <end position="42"/>
    </location>
</feature>
<organism evidence="2">
    <name type="scientific">Streptomyces tabacisoli</name>
    <dbReference type="NCBI Taxonomy" id="3156398"/>
    <lineage>
        <taxon>Bacteria</taxon>
        <taxon>Bacillati</taxon>
        <taxon>Actinomycetota</taxon>
        <taxon>Actinomycetes</taxon>
        <taxon>Kitasatosporales</taxon>
        <taxon>Streptomycetaceae</taxon>
        <taxon>Streptomyces</taxon>
    </lineage>
</organism>